<feature type="repeat" description="TPR" evidence="1">
    <location>
        <begin position="17"/>
        <end position="50"/>
    </location>
</feature>
<evidence type="ECO:0000256" key="1">
    <source>
        <dbReference type="PROSITE-ProRule" id="PRU00339"/>
    </source>
</evidence>
<feature type="repeat" description="TPR" evidence="1">
    <location>
        <begin position="51"/>
        <end position="84"/>
    </location>
</feature>
<keyword evidence="1" id="KW-0802">TPR repeat</keyword>
<dbReference type="Proteomes" id="UP001139409">
    <property type="component" value="Unassembled WGS sequence"/>
</dbReference>
<dbReference type="Pfam" id="PF13432">
    <property type="entry name" value="TPR_16"/>
    <property type="match status" value="1"/>
</dbReference>
<dbReference type="Gene3D" id="1.25.40.10">
    <property type="entry name" value="Tetratricopeptide repeat domain"/>
    <property type="match status" value="1"/>
</dbReference>
<gene>
    <name evidence="2" type="ORF">LDX50_27800</name>
</gene>
<reference evidence="2" key="1">
    <citation type="submission" date="2021-09" db="EMBL/GenBank/DDBJ databases">
        <title>Fulvivirga sp. isolated from coastal sediment.</title>
        <authorList>
            <person name="Yu H."/>
        </authorList>
    </citation>
    <scope>NUCLEOTIDE SEQUENCE</scope>
    <source>
        <strain evidence="2">1062</strain>
    </source>
</reference>
<organism evidence="2 3">
    <name type="scientific">Fulvivirga sedimenti</name>
    <dbReference type="NCBI Taxonomy" id="2879465"/>
    <lineage>
        <taxon>Bacteria</taxon>
        <taxon>Pseudomonadati</taxon>
        <taxon>Bacteroidota</taxon>
        <taxon>Cytophagia</taxon>
        <taxon>Cytophagales</taxon>
        <taxon>Fulvivirgaceae</taxon>
        <taxon>Fulvivirga</taxon>
    </lineage>
</organism>
<name>A0A9X1KZV2_9BACT</name>
<evidence type="ECO:0000313" key="3">
    <source>
        <dbReference type="Proteomes" id="UP001139409"/>
    </source>
</evidence>
<keyword evidence="3" id="KW-1185">Reference proteome</keyword>
<sequence>MTSLFTVIIIMAAGVLSNPNEKAGDAHYSNRNIPEAIHYYTEALREDPDSAIVYYKRARAYLINHQYENYNRDIARALELDPDLPKKLSNPDLTVNVEIE</sequence>
<comment type="caution">
    <text evidence="2">The sequence shown here is derived from an EMBL/GenBank/DDBJ whole genome shotgun (WGS) entry which is preliminary data.</text>
</comment>
<dbReference type="InterPro" id="IPR019734">
    <property type="entry name" value="TPR_rpt"/>
</dbReference>
<protein>
    <submittedName>
        <fullName evidence="2">Tetratricopeptide repeat protein</fullName>
    </submittedName>
</protein>
<dbReference type="SUPFAM" id="SSF48452">
    <property type="entry name" value="TPR-like"/>
    <property type="match status" value="1"/>
</dbReference>
<evidence type="ECO:0000313" key="2">
    <source>
        <dbReference type="EMBL" id="MCA6078710.1"/>
    </source>
</evidence>
<dbReference type="AlphaFoldDB" id="A0A9X1KZV2"/>
<dbReference type="InterPro" id="IPR011990">
    <property type="entry name" value="TPR-like_helical_dom_sf"/>
</dbReference>
<dbReference type="RefSeq" id="WP_225699561.1">
    <property type="nucleotide sequence ID" value="NZ_JAIXNE010000006.1"/>
</dbReference>
<proteinExistence type="predicted"/>
<accession>A0A9X1KZV2</accession>
<dbReference type="PROSITE" id="PS50005">
    <property type="entry name" value="TPR"/>
    <property type="match status" value="2"/>
</dbReference>
<dbReference type="EMBL" id="JAIXNE010000006">
    <property type="protein sequence ID" value="MCA6078710.1"/>
    <property type="molecule type" value="Genomic_DNA"/>
</dbReference>